<accession>A0AAJ5VZA5</accession>
<sequence>MPDDQRPVIEQCSFRRVTVKRSRLIGAVLRDVTIDGIRGDMDSRFLTANEFERVTIKGKVGDLVIGTLPSYLPFEEPYSDRS</sequence>
<organism evidence="1 2">
    <name type="scientific">Candidatus Microbacterium phytovorans</name>
    <dbReference type="NCBI Taxonomy" id="3121374"/>
    <lineage>
        <taxon>Bacteria</taxon>
        <taxon>Bacillati</taxon>
        <taxon>Actinomycetota</taxon>
        <taxon>Actinomycetes</taxon>
        <taxon>Micrococcales</taxon>
        <taxon>Microbacteriaceae</taxon>
        <taxon>Microbacterium</taxon>
    </lineage>
</organism>
<evidence type="ECO:0000313" key="1">
    <source>
        <dbReference type="EMBL" id="WEK12640.1"/>
    </source>
</evidence>
<evidence type="ECO:0000313" key="2">
    <source>
        <dbReference type="Proteomes" id="UP001213972"/>
    </source>
</evidence>
<protein>
    <submittedName>
        <fullName evidence="1">Uncharacterized protein</fullName>
    </submittedName>
</protein>
<dbReference type="AlphaFoldDB" id="A0AAJ5VZA5"/>
<gene>
    <name evidence="1" type="ORF">P0Y48_09160</name>
</gene>
<dbReference type="Proteomes" id="UP001213972">
    <property type="component" value="Chromosome"/>
</dbReference>
<dbReference type="EMBL" id="CP119321">
    <property type="protein sequence ID" value="WEK12640.1"/>
    <property type="molecule type" value="Genomic_DNA"/>
</dbReference>
<proteinExistence type="predicted"/>
<reference evidence="1" key="1">
    <citation type="submission" date="2023-03" db="EMBL/GenBank/DDBJ databases">
        <title>Andean soil-derived lignocellulolytic bacterial consortium as a source of novel taxa and putative plastic-active enzymes.</title>
        <authorList>
            <person name="Diaz-Garcia L."/>
            <person name="Chuvochina M."/>
            <person name="Feuerriegel G."/>
            <person name="Bunk B."/>
            <person name="Sproer C."/>
            <person name="Streit W.R."/>
            <person name="Rodriguez L.M."/>
            <person name="Overmann J."/>
            <person name="Jimenez D.J."/>
        </authorList>
    </citation>
    <scope>NUCLEOTIDE SEQUENCE</scope>
    <source>
        <strain evidence="1">MAG 4610</strain>
    </source>
</reference>
<name>A0AAJ5VZA5_9MICO</name>